<proteinExistence type="predicted"/>
<name>A0A4Q7P699_9BACT</name>
<gene>
    <name evidence="1" type="ORF">BC751_0503</name>
</gene>
<dbReference type="EMBL" id="SGXG01000001">
    <property type="protein sequence ID" value="RZS94990.1"/>
    <property type="molecule type" value="Genomic_DNA"/>
</dbReference>
<dbReference type="RefSeq" id="WP_130274162.1">
    <property type="nucleotide sequence ID" value="NZ_SGXG01000001.1"/>
</dbReference>
<dbReference type="OrthoDB" id="1367720at2"/>
<accession>A0A4Q7P699</accession>
<dbReference type="Proteomes" id="UP000292209">
    <property type="component" value="Unassembled WGS sequence"/>
</dbReference>
<evidence type="ECO:0000313" key="1">
    <source>
        <dbReference type="EMBL" id="RZS94990.1"/>
    </source>
</evidence>
<organism evidence="1 2">
    <name type="scientific">Cecembia calidifontis</name>
    <dbReference type="NCBI Taxonomy" id="1187080"/>
    <lineage>
        <taxon>Bacteria</taxon>
        <taxon>Pseudomonadati</taxon>
        <taxon>Bacteroidota</taxon>
        <taxon>Cytophagia</taxon>
        <taxon>Cytophagales</taxon>
        <taxon>Cyclobacteriaceae</taxon>
        <taxon>Cecembia</taxon>
    </lineage>
</organism>
<reference evidence="1 2" key="1">
    <citation type="submission" date="2019-02" db="EMBL/GenBank/DDBJ databases">
        <title>Genomic Encyclopedia of Archaeal and Bacterial Type Strains, Phase II (KMG-II): from individual species to whole genera.</title>
        <authorList>
            <person name="Goeker M."/>
        </authorList>
    </citation>
    <scope>NUCLEOTIDE SEQUENCE [LARGE SCALE GENOMIC DNA]</scope>
    <source>
        <strain evidence="1 2">DSM 21411</strain>
    </source>
</reference>
<protein>
    <submittedName>
        <fullName evidence="1">Uncharacterized protein</fullName>
    </submittedName>
</protein>
<keyword evidence="2" id="KW-1185">Reference proteome</keyword>
<dbReference type="AlphaFoldDB" id="A0A4Q7P699"/>
<comment type="caution">
    <text evidence="1">The sequence shown here is derived from an EMBL/GenBank/DDBJ whole genome shotgun (WGS) entry which is preliminary data.</text>
</comment>
<sequence>MKTLKKIISLFLIISLIFVMDGYAQGRGNGHGKKGHPKEYKHHQGKYKGKHHQAYRQKGPPPWAPAHGYRAKQHVYFPDYHFFYDARRSGYVYWNNGNWAFSAVLPAFIANIDLGNARMQVMSDIPLNVRPEIYYDDYYRSYPPRRGVANINIHIPF</sequence>
<evidence type="ECO:0000313" key="2">
    <source>
        <dbReference type="Proteomes" id="UP000292209"/>
    </source>
</evidence>